<keyword evidence="3 4" id="KW-0732">Signal</keyword>
<dbReference type="GO" id="GO:0016787">
    <property type="term" value="F:hydrolase activity"/>
    <property type="evidence" value="ECO:0007669"/>
    <property type="project" value="UniProtKB-KW"/>
</dbReference>
<evidence type="ECO:0000313" key="6">
    <source>
        <dbReference type="EMBL" id="EDY22436.1"/>
    </source>
</evidence>
<dbReference type="EMBL" id="ABVL01000001">
    <property type="protein sequence ID" value="EDY22436.1"/>
    <property type="molecule type" value="Genomic_DNA"/>
</dbReference>
<evidence type="ECO:0000313" key="7">
    <source>
        <dbReference type="Proteomes" id="UP000005824"/>
    </source>
</evidence>
<dbReference type="InterPro" id="IPR055372">
    <property type="entry name" value="CBM96"/>
</dbReference>
<proteinExistence type="predicted"/>
<evidence type="ECO:0000256" key="1">
    <source>
        <dbReference type="ARBA" id="ARBA00004613"/>
    </source>
</evidence>
<dbReference type="RefSeq" id="WP_006977888.1">
    <property type="nucleotide sequence ID" value="NZ_ABVL01000001.1"/>
</dbReference>
<name>B4CV48_9BACT</name>
<dbReference type="Gene3D" id="2.130.10.10">
    <property type="entry name" value="YVTN repeat-like/Quinoprotein amine dehydrogenase"/>
    <property type="match status" value="2"/>
</dbReference>
<feature type="chain" id="PRO_5002800203" evidence="4">
    <location>
        <begin position="25"/>
        <end position="1073"/>
    </location>
</feature>
<accession>B4CV48</accession>
<comment type="caution">
    <text evidence="6">The sequence shown here is derived from an EMBL/GenBank/DDBJ whole genome shotgun (WGS) entry which is preliminary data.</text>
</comment>
<dbReference type="PANTHER" id="PTHR43739">
    <property type="entry name" value="XYLOGLUCANASE (EUROFUNG)"/>
    <property type="match status" value="1"/>
</dbReference>
<evidence type="ECO:0000256" key="2">
    <source>
        <dbReference type="ARBA" id="ARBA00022525"/>
    </source>
</evidence>
<dbReference type="InterPro" id="IPR052025">
    <property type="entry name" value="Xyloglucanase_GH74"/>
</dbReference>
<evidence type="ECO:0000256" key="3">
    <source>
        <dbReference type="ARBA" id="ARBA00022729"/>
    </source>
</evidence>
<evidence type="ECO:0000259" key="5">
    <source>
        <dbReference type="Pfam" id="PF24517"/>
    </source>
</evidence>
<dbReference type="eggNOG" id="COG2730">
    <property type="taxonomic scope" value="Bacteria"/>
</dbReference>
<keyword evidence="7" id="KW-1185">Reference proteome</keyword>
<dbReference type="GO" id="GO:0010411">
    <property type="term" value="P:xyloglucan metabolic process"/>
    <property type="evidence" value="ECO:0007669"/>
    <property type="project" value="TreeGrafter"/>
</dbReference>
<dbReference type="AlphaFoldDB" id="B4CV48"/>
<gene>
    <name evidence="6" type="ORF">CfE428DRAFT_0561</name>
</gene>
<evidence type="ECO:0000256" key="4">
    <source>
        <dbReference type="SAM" id="SignalP"/>
    </source>
</evidence>
<organism evidence="6 7">
    <name type="scientific">Chthoniobacter flavus Ellin428</name>
    <dbReference type="NCBI Taxonomy" id="497964"/>
    <lineage>
        <taxon>Bacteria</taxon>
        <taxon>Pseudomonadati</taxon>
        <taxon>Verrucomicrobiota</taxon>
        <taxon>Spartobacteria</taxon>
        <taxon>Chthoniobacterales</taxon>
        <taxon>Chthoniobacteraceae</taxon>
        <taxon>Chthoniobacter</taxon>
    </lineage>
</organism>
<keyword evidence="6" id="KW-0378">Hydrolase</keyword>
<dbReference type="InParanoid" id="B4CV48"/>
<feature type="domain" description="Carbohydrate-binding module family 96" evidence="5">
    <location>
        <begin position="572"/>
        <end position="670"/>
    </location>
</feature>
<feature type="signal peptide" evidence="4">
    <location>
        <begin position="1"/>
        <end position="24"/>
    </location>
</feature>
<dbReference type="SUPFAM" id="SSF110296">
    <property type="entry name" value="Oligoxyloglucan reducing end-specific cellobiohydrolase"/>
    <property type="match status" value="3"/>
</dbReference>
<dbReference type="PANTHER" id="PTHR43739:SF5">
    <property type="entry name" value="EXO-ALPHA-SIALIDASE"/>
    <property type="match status" value="1"/>
</dbReference>
<dbReference type="Pfam" id="PF24517">
    <property type="entry name" value="CBM96"/>
    <property type="match status" value="1"/>
</dbReference>
<comment type="subcellular location">
    <subcellularLocation>
        <location evidence="1">Secreted</location>
    </subcellularLocation>
</comment>
<dbReference type="Proteomes" id="UP000005824">
    <property type="component" value="Unassembled WGS sequence"/>
</dbReference>
<dbReference type="NCBIfam" id="NF033679">
    <property type="entry name" value="DNRLRE_dom"/>
    <property type="match status" value="1"/>
</dbReference>
<dbReference type="CDD" id="cd15482">
    <property type="entry name" value="Sialidase_non-viral"/>
    <property type="match status" value="1"/>
</dbReference>
<dbReference type="STRING" id="497964.CfE428DRAFT_0561"/>
<dbReference type="InterPro" id="IPR015943">
    <property type="entry name" value="WD40/YVTN_repeat-like_dom_sf"/>
</dbReference>
<sequence length="1073" mass="112065" precursor="true">MKQMFQSLLAFARNAALASLLAAAATTHTFAAGAWDTVPLGGGGFVTGLVSNVTGSAIYCRTDVGGAFRWVPDVDGVNGTWISLTDDMVAYGTSGASSLMNVESIGTDPSNVNRVYVGAGNGIWGSDDEGVTWYQIRSSLTENGNGSYRSNGERLAVDPNDPNTVWYGSSTTGLQKGVKSGTTWTWVQIASTSVPFGLSGAGVTFVICDKNNGGPTIVYAGVHDATAGGIYRSMDAGATWSLVTGASLPSPRRAQLAKNGTLYVTGGTDGCAKLPRGGTLTLLSSLPTGVSYNGVATDPNDVTDSKVIVAEGNSGSQFNRIWRSADGGATWAMQQYTFNGMTSGSTGIPRTEPDGAPCLVGYWFGNISGLLINPANSNELWAADFFGAYRTRDAQDLGTTPSGCQWYTLQKGQEETVVAAVKNAPTGAQLLTGVGDVGGFCYQNVFERPTGTEGNSLKNPSGGNNTSLDFCESVPLTWARAWVQNAATYQPGSGAFSRDGGATWSAFGAAQQIVVPGNSTNTWVTWDLTLYLQQHLGGPVTLILRSATTGQGPLNFASRETANPPQLVLNGTTTVPVSEDTYVQDGSAAGSNFGTATSLLVKTDAAGYNRWTYLKFDLTGVSSITSATLRLYLQSTGTANITAGVYAEDVTSWTEAALNWNTRPVYQGTSGVYASTPPAAIISGSNGGGGGRIAVSSTAPGNFVWLPINYSQATIPAYYSKDGGVTWAASTGAPNSPIVGVYTNGNSLGMSGQCLAADRGNGYFYMGKFGGSAHLIYRSTNGGQTWTQVGSVSNGNSYNMRTPQLVAAPVSPTYPSGGDVWLCDDGTYNGNGGGLWRSTDSGVTWTKNTAVGKTSNVGFGKSSSGSGYSVYIAGVVGGVQGVYRSDDYGATWTVLPTPTIEPIYALTGDRQKYNSAFIGTAGRGTFHYYASDTQEAEDLWIQSSTPGDTVSLINDPNFSTGAAVELVSVAVGDQITFVVPNVTARSYDVTIGIKKYSNRGIWQLAVAPANGTFTNLGAAQDNYASGTVYTSIDLGTWTPTTNGDQWFRFTITGKNASSSGYTGIIDYIKLMPQ</sequence>
<dbReference type="eggNOG" id="COG2273">
    <property type="taxonomic scope" value="Bacteria"/>
</dbReference>
<reference evidence="6 7" key="1">
    <citation type="journal article" date="2011" name="J. Bacteriol.">
        <title>Genome sequence of Chthoniobacter flavus Ellin428, an aerobic heterotrophic soil bacterium.</title>
        <authorList>
            <person name="Kant R."/>
            <person name="van Passel M.W."/>
            <person name="Palva A."/>
            <person name="Lucas S."/>
            <person name="Lapidus A."/>
            <person name="Glavina Del Rio T."/>
            <person name="Dalin E."/>
            <person name="Tice H."/>
            <person name="Bruce D."/>
            <person name="Goodwin L."/>
            <person name="Pitluck S."/>
            <person name="Larimer F.W."/>
            <person name="Land M.L."/>
            <person name="Hauser L."/>
            <person name="Sangwan P."/>
            <person name="de Vos W.M."/>
            <person name="Janssen P.H."/>
            <person name="Smidt H."/>
        </authorList>
    </citation>
    <scope>NUCLEOTIDE SEQUENCE [LARGE SCALE GENOMIC DNA]</scope>
    <source>
        <strain evidence="6 7">Ellin428</strain>
    </source>
</reference>
<dbReference type="GO" id="GO:0005576">
    <property type="term" value="C:extracellular region"/>
    <property type="evidence" value="ECO:0007669"/>
    <property type="project" value="UniProtKB-SubCell"/>
</dbReference>
<protein>
    <submittedName>
        <fullName evidence="6">Glycosyl hydrolase BNR repeat-containing protein</fullName>
    </submittedName>
</protein>
<dbReference type="eggNOG" id="COG4447">
    <property type="taxonomic scope" value="Bacteria"/>
</dbReference>
<keyword evidence="2" id="KW-0964">Secreted</keyword>